<dbReference type="Proteomes" id="UP000216107">
    <property type="component" value="Unassembled WGS sequence"/>
</dbReference>
<keyword evidence="6" id="KW-0472">Membrane</keyword>
<sequence length="425" mass="46754">MIRRPSRMVWLCVALIGVTPPVLAQTLSSVPPPLSLPDAQRIALDRAPRLAGIAAQAHAAREMAVAAGTLPDPVLKLGVSNIPVSGEMAWSATRDSMSMRTFGVMQEFTRGEKREAARARDEQMAELALVEAQRTRSEIARDTALAWLELDSLLRQQALLEEQVAAVRDQEQAAAAFRGGRGEQVEIFAMRTEAENMRSMLTGLDGEIGMARARLTRWLGESPATLAATPDISRLAWDWRSDSLDQHPTIALLTQQVALAEADARLARARRKPDLGVELMYGRRSEVYGDMISVTVSMPLQWNIGQRQDRELASSLSMADQVRAEQEDMRRAYRAELEGMHAAWQSALARLAHAERTLIPLAEQQQAATLAAYRAGSGMLERALGARRAVLEARLARERVALEAARAWAQLNFLDAQTIAQGARP</sequence>
<evidence type="ECO:0000256" key="1">
    <source>
        <dbReference type="ARBA" id="ARBA00004442"/>
    </source>
</evidence>
<keyword evidence="3" id="KW-0813">Transport</keyword>
<keyword evidence="8" id="KW-0175">Coiled coil</keyword>
<evidence type="ECO:0000256" key="8">
    <source>
        <dbReference type="SAM" id="Coils"/>
    </source>
</evidence>
<name>A0A272EXE1_9RHOO</name>
<dbReference type="GO" id="GO:0015562">
    <property type="term" value="F:efflux transmembrane transporter activity"/>
    <property type="evidence" value="ECO:0007669"/>
    <property type="project" value="InterPro"/>
</dbReference>
<dbReference type="RefSeq" id="WP_095523620.1">
    <property type="nucleotide sequence ID" value="NZ_MDUX01000008.1"/>
</dbReference>
<gene>
    <name evidence="10" type="ORF">BGI27_04000</name>
    <name evidence="11" type="ORF">CGU29_02305</name>
</gene>
<comment type="similarity">
    <text evidence="2">Belongs to the outer membrane factor (OMF) (TC 1.B.17) family.</text>
</comment>
<reference evidence="10 13" key="1">
    <citation type="submission" date="2016-08" db="EMBL/GenBank/DDBJ databases">
        <title>Candidatus Dactylopiibacterium carminicum genome sequence.</title>
        <authorList>
            <person name="Ramirez-Puebla S.T."/>
            <person name="Ormeno-Orrillo E."/>
            <person name="Vera-Ponce De Leon A."/>
            <person name="Luis L."/>
            <person name="Sanchez-Flores A."/>
            <person name="Monica R."/>
            <person name="Martinez-Romero E."/>
        </authorList>
    </citation>
    <scope>NUCLEOTIDE SEQUENCE [LARGE SCALE GENOMIC DNA]</scope>
    <source>
        <strain evidence="10">END1</strain>
    </source>
</reference>
<dbReference type="GO" id="GO:0009279">
    <property type="term" value="C:cell outer membrane"/>
    <property type="evidence" value="ECO:0007669"/>
    <property type="project" value="UniProtKB-SubCell"/>
</dbReference>
<evidence type="ECO:0000256" key="2">
    <source>
        <dbReference type="ARBA" id="ARBA00007613"/>
    </source>
</evidence>
<proteinExistence type="inferred from homology"/>
<protein>
    <submittedName>
        <fullName evidence="10">TolC family protein</fullName>
    </submittedName>
    <submittedName>
        <fullName evidence="11">Transporter</fullName>
    </submittedName>
</protein>
<keyword evidence="13" id="KW-1185">Reference proteome</keyword>
<dbReference type="Proteomes" id="UP000623509">
    <property type="component" value="Unassembled WGS sequence"/>
</dbReference>
<evidence type="ECO:0000313" key="10">
    <source>
        <dbReference type="EMBL" id="KAF7600221.1"/>
    </source>
</evidence>
<dbReference type="EMBL" id="NMRN01000004">
    <property type="protein sequence ID" value="PAS94761.1"/>
    <property type="molecule type" value="Genomic_DNA"/>
</dbReference>
<dbReference type="GO" id="GO:1990281">
    <property type="term" value="C:efflux pump complex"/>
    <property type="evidence" value="ECO:0007669"/>
    <property type="project" value="TreeGrafter"/>
</dbReference>
<dbReference type="InterPro" id="IPR003423">
    <property type="entry name" value="OMP_efflux"/>
</dbReference>
<keyword evidence="9" id="KW-0732">Signal</keyword>
<evidence type="ECO:0000256" key="3">
    <source>
        <dbReference type="ARBA" id="ARBA00022448"/>
    </source>
</evidence>
<evidence type="ECO:0000256" key="9">
    <source>
        <dbReference type="SAM" id="SignalP"/>
    </source>
</evidence>
<dbReference type="EMBL" id="MDUX01000008">
    <property type="protein sequence ID" value="KAF7600221.1"/>
    <property type="molecule type" value="Genomic_DNA"/>
</dbReference>
<dbReference type="InterPro" id="IPR051906">
    <property type="entry name" value="TolC-like"/>
</dbReference>
<dbReference type="SUPFAM" id="SSF56954">
    <property type="entry name" value="Outer membrane efflux proteins (OEP)"/>
    <property type="match status" value="1"/>
</dbReference>
<evidence type="ECO:0000256" key="7">
    <source>
        <dbReference type="ARBA" id="ARBA00023237"/>
    </source>
</evidence>
<reference evidence="11 12" key="2">
    <citation type="submission" date="2017-07" db="EMBL/GenBank/DDBJ databases">
        <title>Candidatus Dactylopiibacterium carminicum, a nitrogen-fixing symbiont of the cochineal insect Dactylopius coccus and Dactylopius opuntiae (Hemiptera: Coccoidea: Dactylopiidae).</title>
        <authorList>
            <person name="Vera A."/>
        </authorList>
    </citation>
    <scope>NUCLEOTIDE SEQUENCE [LARGE SCALE GENOMIC DNA]</scope>
    <source>
        <strain evidence="11 12">NFDCM</strain>
    </source>
</reference>
<accession>A0A272EXE1</accession>
<keyword evidence="7" id="KW-0998">Cell outer membrane</keyword>
<evidence type="ECO:0000313" key="12">
    <source>
        <dbReference type="Proteomes" id="UP000216107"/>
    </source>
</evidence>
<feature type="signal peptide" evidence="9">
    <location>
        <begin position="1"/>
        <end position="24"/>
    </location>
</feature>
<keyword evidence="4" id="KW-1134">Transmembrane beta strand</keyword>
<dbReference type="OrthoDB" id="9769048at2"/>
<dbReference type="AlphaFoldDB" id="A0A272EXE1"/>
<feature type="chain" id="PRO_5013261555" evidence="9">
    <location>
        <begin position="25"/>
        <end position="425"/>
    </location>
</feature>
<evidence type="ECO:0000256" key="6">
    <source>
        <dbReference type="ARBA" id="ARBA00023136"/>
    </source>
</evidence>
<dbReference type="PANTHER" id="PTHR30026">
    <property type="entry name" value="OUTER MEMBRANE PROTEIN TOLC"/>
    <property type="match status" value="1"/>
</dbReference>
<comment type="caution">
    <text evidence="11">The sequence shown here is derived from an EMBL/GenBank/DDBJ whole genome shotgun (WGS) entry which is preliminary data.</text>
</comment>
<comment type="subcellular location">
    <subcellularLocation>
        <location evidence="1">Cell outer membrane</location>
    </subcellularLocation>
</comment>
<dbReference type="Gene3D" id="1.20.1600.10">
    <property type="entry name" value="Outer membrane efflux proteins (OEP)"/>
    <property type="match status" value="1"/>
</dbReference>
<evidence type="ECO:0000313" key="13">
    <source>
        <dbReference type="Proteomes" id="UP000623509"/>
    </source>
</evidence>
<dbReference type="PANTHER" id="PTHR30026:SF20">
    <property type="entry name" value="OUTER MEMBRANE PROTEIN TOLC"/>
    <property type="match status" value="1"/>
</dbReference>
<dbReference type="GO" id="GO:0015288">
    <property type="term" value="F:porin activity"/>
    <property type="evidence" value="ECO:0007669"/>
    <property type="project" value="TreeGrafter"/>
</dbReference>
<organism evidence="11 12">
    <name type="scientific">Candidatus Dactylopiibacterium carminicum</name>
    <dbReference type="NCBI Taxonomy" id="857335"/>
    <lineage>
        <taxon>Bacteria</taxon>
        <taxon>Pseudomonadati</taxon>
        <taxon>Pseudomonadota</taxon>
        <taxon>Betaproteobacteria</taxon>
        <taxon>Rhodocyclales</taxon>
        <taxon>Rhodocyclaceae</taxon>
        <taxon>Candidatus Dactylopiibacterium</taxon>
    </lineage>
</organism>
<feature type="coiled-coil region" evidence="8">
    <location>
        <begin position="113"/>
        <end position="170"/>
    </location>
</feature>
<evidence type="ECO:0000256" key="4">
    <source>
        <dbReference type="ARBA" id="ARBA00022452"/>
    </source>
</evidence>
<evidence type="ECO:0000256" key="5">
    <source>
        <dbReference type="ARBA" id="ARBA00022692"/>
    </source>
</evidence>
<evidence type="ECO:0000313" key="11">
    <source>
        <dbReference type="EMBL" id="PAS94761.1"/>
    </source>
</evidence>
<keyword evidence="5" id="KW-0812">Transmembrane</keyword>
<dbReference type="Pfam" id="PF02321">
    <property type="entry name" value="OEP"/>
    <property type="match status" value="1"/>
</dbReference>